<comment type="subunit">
    <text evidence="6 12">Homodimer.</text>
</comment>
<keyword evidence="11 12" id="KW-0660">Purine salvage</keyword>
<comment type="subcellular location">
    <subcellularLocation>
        <location evidence="3 12">Cytoplasm</location>
    </subcellularLocation>
</comment>
<dbReference type="Proteomes" id="UP000018550">
    <property type="component" value="Chromosome"/>
</dbReference>
<dbReference type="InterPro" id="IPR029057">
    <property type="entry name" value="PRTase-like"/>
</dbReference>
<comment type="pathway">
    <text evidence="4 12">Purine metabolism; AMP biosynthesis via salvage pathway; AMP from adenine: step 1/1.</text>
</comment>
<dbReference type="InterPro" id="IPR050054">
    <property type="entry name" value="UPRTase/APRTase"/>
</dbReference>
<dbReference type="CDD" id="cd06223">
    <property type="entry name" value="PRTases_typeI"/>
    <property type="match status" value="1"/>
</dbReference>
<keyword evidence="8 12" id="KW-0963">Cytoplasm</keyword>
<evidence type="ECO:0000256" key="3">
    <source>
        <dbReference type="ARBA" id="ARBA00004496"/>
    </source>
</evidence>
<dbReference type="UniPathway" id="UPA00588">
    <property type="reaction ID" value="UER00646"/>
</dbReference>
<dbReference type="InterPro" id="IPR005764">
    <property type="entry name" value="Ade_phspho_trans"/>
</dbReference>
<dbReference type="GO" id="GO:0003999">
    <property type="term" value="F:adenine phosphoribosyltransferase activity"/>
    <property type="evidence" value="ECO:0007669"/>
    <property type="project" value="UniProtKB-UniRule"/>
</dbReference>
<dbReference type="NCBIfam" id="NF002636">
    <property type="entry name" value="PRK02304.1-5"/>
    <property type="match status" value="1"/>
</dbReference>
<dbReference type="eggNOG" id="COG0503">
    <property type="taxonomic scope" value="Bacteria"/>
</dbReference>
<name>V5RI83_SPIAP</name>
<protein>
    <recommendedName>
        <fullName evidence="7 12">Adenine phosphoribosyltransferase</fullName>
        <shortName evidence="12">APRT</shortName>
        <ecNumber evidence="7 12">2.4.2.7</ecNumber>
    </recommendedName>
</protein>
<feature type="domain" description="Phosphoribosyltransferase" evidence="13">
    <location>
        <begin position="47"/>
        <end position="162"/>
    </location>
</feature>
<evidence type="ECO:0000256" key="7">
    <source>
        <dbReference type="ARBA" id="ARBA00011893"/>
    </source>
</evidence>
<dbReference type="FunFam" id="3.40.50.2020:FF:000004">
    <property type="entry name" value="Adenine phosphoribosyltransferase"/>
    <property type="match status" value="1"/>
</dbReference>
<evidence type="ECO:0000256" key="9">
    <source>
        <dbReference type="ARBA" id="ARBA00022676"/>
    </source>
</evidence>
<dbReference type="GO" id="GO:0005737">
    <property type="term" value="C:cytoplasm"/>
    <property type="evidence" value="ECO:0007669"/>
    <property type="project" value="UniProtKB-SubCell"/>
</dbReference>
<dbReference type="SUPFAM" id="SSF53271">
    <property type="entry name" value="PRTase-like"/>
    <property type="match status" value="1"/>
</dbReference>
<accession>V5RI83</accession>
<evidence type="ECO:0000313" key="15">
    <source>
        <dbReference type="Proteomes" id="UP000018550"/>
    </source>
</evidence>
<dbReference type="GO" id="GO:0002055">
    <property type="term" value="F:adenine binding"/>
    <property type="evidence" value="ECO:0007669"/>
    <property type="project" value="TreeGrafter"/>
</dbReference>
<dbReference type="AlphaFoldDB" id="V5RI83"/>
<evidence type="ECO:0000256" key="5">
    <source>
        <dbReference type="ARBA" id="ARBA00008391"/>
    </source>
</evidence>
<evidence type="ECO:0000256" key="11">
    <source>
        <dbReference type="ARBA" id="ARBA00022726"/>
    </source>
</evidence>
<dbReference type="EC" id="2.4.2.7" evidence="7 12"/>
<keyword evidence="10 12" id="KW-0808">Transferase</keyword>
<dbReference type="InterPro" id="IPR000836">
    <property type="entry name" value="PRTase_dom"/>
</dbReference>
<dbReference type="HOGENOM" id="CLU_063339_3_0_14"/>
<evidence type="ECO:0000256" key="2">
    <source>
        <dbReference type="ARBA" id="ARBA00003968"/>
    </source>
</evidence>
<keyword evidence="9 12" id="KW-0328">Glycosyltransferase</keyword>
<dbReference type="GO" id="GO:0044209">
    <property type="term" value="P:AMP salvage"/>
    <property type="evidence" value="ECO:0007669"/>
    <property type="project" value="UniProtKB-UniRule"/>
</dbReference>
<dbReference type="GO" id="GO:0016208">
    <property type="term" value="F:AMP binding"/>
    <property type="evidence" value="ECO:0007669"/>
    <property type="project" value="TreeGrafter"/>
</dbReference>
<evidence type="ECO:0000259" key="13">
    <source>
        <dbReference type="Pfam" id="PF00156"/>
    </source>
</evidence>
<evidence type="ECO:0000256" key="8">
    <source>
        <dbReference type="ARBA" id="ARBA00022490"/>
    </source>
</evidence>
<evidence type="ECO:0000256" key="4">
    <source>
        <dbReference type="ARBA" id="ARBA00004659"/>
    </source>
</evidence>
<dbReference type="EMBL" id="CP006682">
    <property type="protein sequence ID" value="AHB36264.1"/>
    <property type="molecule type" value="Genomic_DNA"/>
</dbReference>
<dbReference type="GO" id="GO:0006168">
    <property type="term" value="P:adenine salvage"/>
    <property type="evidence" value="ECO:0007669"/>
    <property type="project" value="InterPro"/>
</dbReference>
<dbReference type="PANTHER" id="PTHR32315">
    <property type="entry name" value="ADENINE PHOSPHORIBOSYLTRANSFERASE"/>
    <property type="match status" value="1"/>
</dbReference>
<evidence type="ECO:0000256" key="12">
    <source>
        <dbReference type="HAMAP-Rule" id="MF_00004"/>
    </source>
</evidence>
<keyword evidence="15" id="KW-1185">Reference proteome</keyword>
<dbReference type="RefSeq" id="WP_023789198.1">
    <property type="nucleotide sequence ID" value="NC_022998.1"/>
</dbReference>
<evidence type="ECO:0000256" key="1">
    <source>
        <dbReference type="ARBA" id="ARBA00000868"/>
    </source>
</evidence>
<sequence>MDLKKYIWDVQDFPIKGITFKDITPVLNDIEAFKYTVDQMSEYVKSRGANVIVAPEARGFVFASAVAYVTGCRFVLVRKPNKLPRKVKDIKYDLEYGSGHIQIHEDDLKANDKVVIIDDVLATGGTMEAIINLVEDSNASVEGIVFLADITSLHKPEIFDKYDWKTLVSY</sequence>
<reference evidence="14 15" key="1">
    <citation type="journal article" date="2014" name="Genome Announc.">
        <title>Complete Genome Sequence of Spiroplasma apis B31T (ATCC 33834), a Bacterium Associated with May Disease of Honeybees (Apis mellifera).</title>
        <authorList>
            <person name="Ku C."/>
            <person name="Lo W.S."/>
            <person name="Chen L.L."/>
            <person name="Kuo C.H."/>
        </authorList>
    </citation>
    <scope>NUCLEOTIDE SEQUENCE [LARGE SCALE GENOMIC DNA]</scope>
    <source>
        <strain evidence="14">B31</strain>
    </source>
</reference>
<dbReference type="NCBIfam" id="TIGR01090">
    <property type="entry name" value="apt"/>
    <property type="match status" value="1"/>
</dbReference>
<dbReference type="Gene3D" id="3.40.50.2020">
    <property type="match status" value="1"/>
</dbReference>
<dbReference type="GO" id="GO:0006166">
    <property type="term" value="P:purine ribonucleoside salvage"/>
    <property type="evidence" value="ECO:0007669"/>
    <property type="project" value="UniProtKB-UniRule"/>
</dbReference>
<comment type="catalytic activity">
    <reaction evidence="1 12">
        <text>AMP + diphosphate = 5-phospho-alpha-D-ribose 1-diphosphate + adenine</text>
        <dbReference type="Rhea" id="RHEA:16609"/>
        <dbReference type="ChEBI" id="CHEBI:16708"/>
        <dbReference type="ChEBI" id="CHEBI:33019"/>
        <dbReference type="ChEBI" id="CHEBI:58017"/>
        <dbReference type="ChEBI" id="CHEBI:456215"/>
        <dbReference type="EC" id="2.4.2.7"/>
    </reaction>
</comment>
<evidence type="ECO:0000256" key="10">
    <source>
        <dbReference type="ARBA" id="ARBA00022679"/>
    </source>
</evidence>
<evidence type="ECO:0000256" key="6">
    <source>
        <dbReference type="ARBA" id="ARBA00011738"/>
    </source>
</evidence>
<dbReference type="PATRIC" id="fig|1276258.3.peg.417"/>
<dbReference type="KEGG" id="sapi:SAPIS_v1c04180"/>
<organism evidence="14 15">
    <name type="scientific">Spiroplasma apis B31</name>
    <dbReference type="NCBI Taxonomy" id="1276258"/>
    <lineage>
        <taxon>Bacteria</taxon>
        <taxon>Bacillati</taxon>
        <taxon>Mycoplasmatota</taxon>
        <taxon>Mollicutes</taxon>
        <taxon>Entomoplasmatales</taxon>
        <taxon>Spiroplasmataceae</taxon>
        <taxon>Spiroplasma</taxon>
    </lineage>
</organism>
<dbReference type="STRING" id="1276258.SAPIS_v1c04180"/>
<comment type="similarity">
    <text evidence="5 12">Belongs to the purine/pyrimidine phosphoribosyltransferase family.</text>
</comment>
<dbReference type="Pfam" id="PF00156">
    <property type="entry name" value="Pribosyltran"/>
    <property type="match status" value="1"/>
</dbReference>
<dbReference type="PANTHER" id="PTHR32315:SF3">
    <property type="entry name" value="ADENINE PHOSPHORIBOSYLTRANSFERASE"/>
    <property type="match status" value="1"/>
</dbReference>
<evidence type="ECO:0000313" key="14">
    <source>
        <dbReference type="EMBL" id="AHB36264.1"/>
    </source>
</evidence>
<dbReference type="OrthoDB" id="9803963at2"/>
<gene>
    <name evidence="12 14" type="primary">apt</name>
    <name evidence="14" type="ORF">SAPIS_v1c04180</name>
</gene>
<dbReference type="HAMAP" id="MF_00004">
    <property type="entry name" value="Aden_phosphoribosyltr"/>
    <property type="match status" value="1"/>
</dbReference>
<proteinExistence type="inferred from homology"/>
<comment type="function">
    <text evidence="2 12">Catalyzes a salvage reaction resulting in the formation of AMP, that is energically less costly than de novo synthesis.</text>
</comment>